<organism evidence="2 3">
    <name type="scientific">Stenotrophomonas oahuensis</name>
    <dbReference type="NCBI Taxonomy" id="3003271"/>
    <lineage>
        <taxon>Bacteria</taxon>
        <taxon>Pseudomonadati</taxon>
        <taxon>Pseudomonadota</taxon>
        <taxon>Gammaproteobacteria</taxon>
        <taxon>Lysobacterales</taxon>
        <taxon>Lysobacteraceae</taxon>
        <taxon>Stenotrophomonas</taxon>
    </lineage>
</organism>
<evidence type="ECO:0008006" key="4">
    <source>
        <dbReference type="Google" id="ProtNLM"/>
    </source>
</evidence>
<proteinExistence type="predicted"/>
<evidence type="ECO:0000313" key="2">
    <source>
        <dbReference type="EMBL" id="WNH53176.1"/>
    </source>
</evidence>
<name>A0ABY9YRG7_9GAMM</name>
<dbReference type="EMBL" id="CP115541">
    <property type="protein sequence ID" value="WNH53176.1"/>
    <property type="molecule type" value="Genomic_DNA"/>
</dbReference>
<evidence type="ECO:0000256" key="1">
    <source>
        <dbReference type="SAM" id="SignalP"/>
    </source>
</evidence>
<keyword evidence="3" id="KW-1185">Reference proteome</keyword>
<sequence length="132" mass="14487">MTFHVNARHATACALATAMALALAGCTGDQVKPSYSRSSLEPVIATQVSEYTLQIQFEEPAESMFYAGGISYIVQGDTMKVVIDRCRINTMCDTMLRRHIEPGPPRPALQNIPLLAPRVVMIFADGEDQIFP</sequence>
<dbReference type="Proteomes" id="UP001302072">
    <property type="component" value="Chromosome"/>
</dbReference>
<feature type="chain" id="PRO_5045623718" description="Lipoprotein" evidence="1">
    <location>
        <begin position="25"/>
        <end position="132"/>
    </location>
</feature>
<feature type="signal peptide" evidence="1">
    <location>
        <begin position="1"/>
        <end position="24"/>
    </location>
</feature>
<protein>
    <recommendedName>
        <fullName evidence="4">Lipoprotein</fullName>
    </recommendedName>
</protein>
<dbReference type="RefSeq" id="WP_311192339.1">
    <property type="nucleotide sequence ID" value="NZ_CP115541.1"/>
</dbReference>
<evidence type="ECO:0000313" key="3">
    <source>
        <dbReference type="Proteomes" id="UP001302072"/>
    </source>
</evidence>
<accession>A0ABY9YRG7</accession>
<keyword evidence="1" id="KW-0732">Signal</keyword>
<gene>
    <name evidence="2" type="ORF">PDM29_02570</name>
</gene>
<reference evidence="2 3" key="1">
    <citation type="submission" date="2022-12" db="EMBL/GenBank/DDBJ databases">
        <title>Two new species, Stenotrophomonas aracearum and Stenotrophomonas oahuensis, isolated from Anthurium (Araceae family) in Hawaii.</title>
        <authorList>
            <person name="Chunag S.C."/>
            <person name="Dobhal S."/>
            <person name="Alvarez A."/>
            <person name="Arif M."/>
        </authorList>
    </citation>
    <scope>NUCLEOTIDE SEQUENCE [LARGE SCALE GENOMIC DNA]</scope>
    <source>
        <strain evidence="2 3">A5586</strain>
    </source>
</reference>